<evidence type="ECO:0000313" key="2">
    <source>
        <dbReference type="Proteomes" id="UP000237105"/>
    </source>
</evidence>
<dbReference type="AlphaFoldDB" id="A0A2P5B1F9"/>
<comment type="caution">
    <text evidence="1">The sequence shown here is derived from an EMBL/GenBank/DDBJ whole genome shotgun (WGS) entry which is preliminary data.</text>
</comment>
<name>A0A2P5B1F9_PARAD</name>
<proteinExistence type="predicted"/>
<gene>
    <name evidence="1" type="ORF">PanWU01x14_280440</name>
</gene>
<sequence>MSSVEILNVTLPVNAPPKTLNTIVEWKESLALLISDINCLSIEIWVMDDSHGGVEASGPNIERLGPSIMFWKSDEPFLETRDGRIVSYNLGTQKVRALPNPICGVSPQTCVGDIFMQTLVLVKGRN</sequence>
<keyword evidence="2" id="KW-1185">Reference proteome</keyword>
<protein>
    <submittedName>
        <fullName evidence="1">Uncharacterized protein</fullName>
    </submittedName>
</protein>
<dbReference type="Proteomes" id="UP000237105">
    <property type="component" value="Unassembled WGS sequence"/>
</dbReference>
<evidence type="ECO:0000313" key="1">
    <source>
        <dbReference type="EMBL" id="PON42650.1"/>
    </source>
</evidence>
<organism evidence="1 2">
    <name type="scientific">Parasponia andersonii</name>
    <name type="common">Sponia andersonii</name>
    <dbReference type="NCBI Taxonomy" id="3476"/>
    <lineage>
        <taxon>Eukaryota</taxon>
        <taxon>Viridiplantae</taxon>
        <taxon>Streptophyta</taxon>
        <taxon>Embryophyta</taxon>
        <taxon>Tracheophyta</taxon>
        <taxon>Spermatophyta</taxon>
        <taxon>Magnoliopsida</taxon>
        <taxon>eudicotyledons</taxon>
        <taxon>Gunneridae</taxon>
        <taxon>Pentapetalae</taxon>
        <taxon>rosids</taxon>
        <taxon>fabids</taxon>
        <taxon>Rosales</taxon>
        <taxon>Cannabaceae</taxon>
        <taxon>Parasponia</taxon>
    </lineage>
</organism>
<reference evidence="2" key="1">
    <citation type="submission" date="2016-06" db="EMBL/GenBank/DDBJ databases">
        <title>Parallel loss of symbiosis genes in relatives of nitrogen-fixing non-legume Parasponia.</title>
        <authorList>
            <person name="Van Velzen R."/>
            <person name="Holmer R."/>
            <person name="Bu F."/>
            <person name="Rutten L."/>
            <person name="Van Zeijl A."/>
            <person name="Liu W."/>
            <person name="Santuari L."/>
            <person name="Cao Q."/>
            <person name="Sharma T."/>
            <person name="Shen D."/>
            <person name="Roswanjaya Y."/>
            <person name="Wardhani T."/>
            <person name="Kalhor M.S."/>
            <person name="Jansen J."/>
            <person name="Van den Hoogen J."/>
            <person name="Gungor B."/>
            <person name="Hartog M."/>
            <person name="Hontelez J."/>
            <person name="Verver J."/>
            <person name="Yang W.-C."/>
            <person name="Schijlen E."/>
            <person name="Repin R."/>
            <person name="Schilthuizen M."/>
            <person name="Schranz E."/>
            <person name="Heidstra R."/>
            <person name="Miyata K."/>
            <person name="Fedorova E."/>
            <person name="Kohlen W."/>
            <person name="Bisseling T."/>
            <person name="Smit S."/>
            <person name="Geurts R."/>
        </authorList>
    </citation>
    <scope>NUCLEOTIDE SEQUENCE [LARGE SCALE GENOMIC DNA]</scope>
    <source>
        <strain evidence="2">cv. WU1-14</strain>
    </source>
</reference>
<accession>A0A2P5B1F9</accession>
<dbReference type="EMBL" id="JXTB01000387">
    <property type="protein sequence ID" value="PON42650.1"/>
    <property type="molecule type" value="Genomic_DNA"/>
</dbReference>